<dbReference type="EMBL" id="UINC01164100">
    <property type="protein sequence ID" value="SVD64762.1"/>
    <property type="molecule type" value="Genomic_DNA"/>
</dbReference>
<accession>A0A382X0Z3</accession>
<feature type="non-terminal residue" evidence="1">
    <location>
        <position position="1"/>
    </location>
</feature>
<name>A0A382X0Z3_9ZZZZ</name>
<proteinExistence type="predicted"/>
<evidence type="ECO:0000313" key="1">
    <source>
        <dbReference type="EMBL" id="SVD64762.1"/>
    </source>
</evidence>
<dbReference type="AlphaFoldDB" id="A0A382X0Z3"/>
<reference evidence="1" key="1">
    <citation type="submission" date="2018-05" db="EMBL/GenBank/DDBJ databases">
        <authorList>
            <person name="Lanie J.A."/>
            <person name="Ng W.-L."/>
            <person name="Kazmierczak K.M."/>
            <person name="Andrzejewski T.M."/>
            <person name="Davidsen T.M."/>
            <person name="Wayne K.J."/>
            <person name="Tettelin H."/>
            <person name="Glass J.I."/>
            <person name="Rusch D."/>
            <person name="Podicherti R."/>
            <person name="Tsui H.-C.T."/>
            <person name="Winkler M.E."/>
        </authorList>
    </citation>
    <scope>NUCLEOTIDE SEQUENCE</scope>
</reference>
<gene>
    <name evidence="1" type="ORF">METZ01_LOCUS417616</name>
</gene>
<organism evidence="1">
    <name type="scientific">marine metagenome</name>
    <dbReference type="NCBI Taxonomy" id="408172"/>
    <lineage>
        <taxon>unclassified sequences</taxon>
        <taxon>metagenomes</taxon>
        <taxon>ecological metagenomes</taxon>
    </lineage>
</organism>
<protein>
    <submittedName>
        <fullName evidence="1">Uncharacterized protein</fullName>
    </submittedName>
</protein>
<feature type="non-terminal residue" evidence="1">
    <location>
        <position position="43"/>
    </location>
</feature>
<sequence>VPTGAKWKKLLKKVFLIKVVFGVDFSANRVILLPVMRDRIRLE</sequence>